<dbReference type="Gene3D" id="1.10.10.10">
    <property type="entry name" value="Winged helix-like DNA-binding domain superfamily/Winged helix DNA-binding domain"/>
    <property type="match status" value="1"/>
</dbReference>
<dbReference type="PANTHER" id="PTHR33221:SF2">
    <property type="entry name" value="TRANSCRIPTIONAL REGULATOR"/>
    <property type="match status" value="1"/>
</dbReference>
<dbReference type="GO" id="GO:0003700">
    <property type="term" value="F:DNA-binding transcription factor activity"/>
    <property type="evidence" value="ECO:0007669"/>
    <property type="project" value="TreeGrafter"/>
</dbReference>
<dbReference type="InterPro" id="IPR000944">
    <property type="entry name" value="Tscrpt_reg_Rrf2"/>
</dbReference>
<dbReference type="AlphaFoldDB" id="A0A3E5GJY5"/>
<name>A0A3E5GJY5_9FIRM</name>
<dbReference type="PROSITE" id="PS51197">
    <property type="entry name" value="HTH_RRF2_2"/>
    <property type="match status" value="1"/>
</dbReference>
<organism evidence="1 2">
    <name type="scientific">Dorea longicatena</name>
    <dbReference type="NCBI Taxonomy" id="88431"/>
    <lineage>
        <taxon>Bacteria</taxon>
        <taxon>Bacillati</taxon>
        <taxon>Bacillota</taxon>
        <taxon>Clostridia</taxon>
        <taxon>Lachnospirales</taxon>
        <taxon>Lachnospiraceae</taxon>
        <taxon>Dorea</taxon>
    </lineage>
</organism>
<dbReference type="RefSeq" id="WP_147332459.1">
    <property type="nucleotide sequence ID" value="NZ_CABMEZ010000001.1"/>
</dbReference>
<dbReference type="PROSITE" id="PS01332">
    <property type="entry name" value="HTH_RRF2_1"/>
    <property type="match status" value="1"/>
</dbReference>
<evidence type="ECO:0000313" key="2">
    <source>
        <dbReference type="Proteomes" id="UP000261285"/>
    </source>
</evidence>
<dbReference type="Proteomes" id="UP000261285">
    <property type="component" value="Unassembled WGS sequence"/>
</dbReference>
<dbReference type="Pfam" id="PF02082">
    <property type="entry name" value="Rrf2"/>
    <property type="match status" value="1"/>
</dbReference>
<dbReference type="NCBIfam" id="TIGR00738">
    <property type="entry name" value="rrf2_super"/>
    <property type="match status" value="1"/>
</dbReference>
<dbReference type="InterPro" id="IPR036388">
    <property type="entry name" value="WH-like_DNA-bd_sf"/>
</dbReference>
<protein>
    <submittedName>
        <fullName evidence="1">Rrf2 family transcriptional regulator</fullName>
    </submittedName>
</protein>
<proteinExistence type="predicted"/>
<accession>A0A3E5GJY5</accession>
<sequence>MQFTSTTDYAIRIVCYLAAQRQMISTSELSQELSVPSSYIPKITKKLKQAGIIKACEGIKGGYQIAKQPENISLRDVISCTESTMAISRCLEKEGGCSKNYIACCKVHQILLDLQNIYNNRLESVKISDIIRPGKDEYLGKFYVIIKVNLREKDYECIYSHNHDVYEQVKTAESYDDFIKKYAEKYICEADWVNVQKCLAGENLTEHLVDGCVEEEIFYRGIIENNGTSYVWMKARKYVDVKENTAIITFHNTKVIPNTIVTMEQELRKKEQDVCMELENATINLQDGFLSEFAQDEEKKTYQRDIIQNILNGSLSSKEMTEAASQLGMKESDTYRVVDFHTITKNVQRKYTKEQLHEVGVIEGELMHLLPDALIYRNMDQIVMIQ</sequence>
<dbReference type="GO" id="GO:0005829">
    <property type="term" value="C:cytosol"/>
    <property type="evidence" value="ECO:0007669"/>
    <property type="project" value="TreeGrafter"/>
</dbReference>
<dbReference type="SUPFAM" id="SSF46785">
    <property type="entry name" value="Winged helix' DNA-binding domain"/>
    <property type="match status" value="1"/>
</dbReference>
<gene>
    <name evidence="1" type="ORF">DXB16_00020</name>
</gene>
<evidence type="ECO:0000313" key="1">
    <source>
        <dbReference type="EMBL" id="RGO35365.1"/>
    </source>
</evidence>
<dbReference type="PANTHER" id="PTHR33221">
    <property type="entry name" value="WINGED HELIX-TURN-HELIX TRANSCRIPTIONAL REGULATOR, RRF2 FAMILY"/>
    <property type="match status" value="1"/>
</dbReference>
<feature type="non-terminal residue" evidence="1">
    <location>
        <position position="386"/>
    </location>
</feature>
<comment type="caution">
    <text evidence="1">The sequence shown here is derived from an EMBL/GenBank/DDBJ whole genome shotgun (WGS) entry which is preliminary data.</text>
</comment>
<dbReference type="InterPro" id="IPR030489">
    <property type="entry name" value="TR_Rrf2-type_CS"/>
</dbReference>
<dbReference type="EMBL" id="QSVN01000001">
    <property type="protein sequence ID" value="RGO35365.1"/>
    <property type="molecule type" value="Genomic_DNA"/>
</dbReference>
<reference evidence="1 2" key="1">
    <citation type="submission" date="2018-08" db="EMBL/GenBank/DDBJ databases">
        <title>A genome reference for cultivated species of the human gut microbiota.</title>
        <authorList>
            <person name="Zou Y."/>
            <person name="Xue W."/>
            <person name="Luo G."/>
        </authorList>
    </citation>
    <scope>NUCLEOTIDE SEQUENCE [LARGE SCALE GENOMIC DNA]</scope>
    <source>
        <strain evidence="1 2">OM02-16</strain>
    </source>
</reference>
<dbReference type="InterPro" id="IPR036390">
    <property type="entry name" value="WH_DNA-bd_sf"/>
</dbReference>